<gene>
    <name evidence="2" type="ORF">HELGO_WM53037</name>
</gene>
<keyword evidence="1" id="KW-0732">Signal</keyword>
<feature type="chain" id="PRO_5028006823" description="DUF4390 domain-containing protein" evidence="1">
    <location>
        <begin position="35"/>
        <end position="204"/>
    </location>
</feature>
<feature type="signal peptide" evidence="1">
    <location>
        <begin position="1"/>
        <end position="34"/>
    </location>
</feature>
<evidence type="ECO:0000256" key="1">
    <source>
        <dbReference type="SAM" id="SignalP"/>
    </source>
</evidence>
<dbReference type="EMBL" id="CACVAT010000497">
    <property type="protein sequence ID" value="CAA6829111.1"/>
    <property type="molecule type" value="Genomic_DNA"/>
</dbReference>
<organism evidence="2">
    <name type="scientific">uncultured Thiotrichaceae bacterium</name>
    <dbReference type="NCBI Taxonomy" id="298394"/>
    <lineage>
        <taxon>Bacteria</taxon>
        <taxon>Pseudomonadati</taxon>
        <taxon>Pseudomonadota</taxon>
        <taxon>Gammaproteobacteria</taxon>
        <taxon>Thiotrichales</taxon>
        <taxon>Thiotrichaceae</taxon>
        <taxon>environmental samples</taxon>
    </lineage>
</organism>
<accession>A0A6S6UF68</accession>
<dbReference type="AlphaFoldDB" id="A0A6S6UF68"/>
<evidence type="ECO:0000313" key="2">
    <source>
        <dbReference type="EMBL" id="CAA6829111.1"/>
    </source>
</evidence>
<dbReference type="Pfam" id="PF14334">
    <property type="entry name" value="DUF4390"/>
    <property type="match status" value="1"/>
</dbReference>
<protein>
    <recommendedName>
        <fullName evidence="3">DUF4390 domain-containing protein</fullName>
    </recommendedName>
</protein>
<sequence>MKMIINNLTGVFKDRSRWACLCLLWVALAFPVTAAAERITVHDFALYEGNTKELLVADIRFDYQLTEFLRKSLLNGITLRSEVRFDLVWHSDWWWNKTEPLDSIVNELKYHALTRQYQLVNKKSNENWNFSNLATALQHLGKVSKHPLPKLPESAFKGDAAIYVEAVLEPRVSKALGVQSKLSSLFSSEKHDLTSQGVLWQLTP</sequence>
<name>A0A6S6UF68_9GAMM</name>
<proteinExistence type="predicted"/>
<dbReference type="InterPro" id="IPR025500">
    <property type="entry name" value="DUF4390"/>
</dbReference>
<reference evidence="2" key="1">
    <citation type="submission" date="2020-01" db="EMBL/GenBank/DDBJ databases">
        <authorList>
            <person name="Meier V. D."/>
            <person name="Meier V D."/>
        </authorList>
    </citation>
    <scope>NUCLEOTIDE SEQUENCE</scope>
    <source>
        <strain evidence="2">HLG_WM_MAG_09</strain>
    </source>
</reference>
<evidence type="ECO:0008006" key="3">
    <source>
        <dbReference type="Google" id="ProtNLM"/>
    </source>
</evidence>